<sequence length="289" mass="27706">MQGRTRRTVATGATVFVLAGSAVLGAPATASAGTVVPARCGQTVTVHPGDKVQTPFGLKTITDLIGGVLDALCHITVNVVDAVIAPVPVIGAPAAGAINGVVSGTTNGLGKAAGDVGKALSGGGQPPKQGTPPPAQPPKQGTPGTPGSPGAPATGGGAGSVLPPVNSPLVPGAGTPFSFGGLPVSFSGGYSPMRDYSNVPAATAGLYTPSPGVRYGGQVPGYAPEFGILGQEGPKQPGGVQNAGRAEALPSGSSGLPGGVGLPVLVAVVALSGASAGLVRTWVLRKTVA</sequence>
<keyword evidence="5" id="KW-1185">Reference proteome</keyword>
<keyword evidence="2" id="KW-0472">Membrane</keyword>
<evidence type="ECO:0000256" key="3">
    <source>
        <dbReference type="SAM" id="SignalP"/>
    </source>
</evidence>
<evidence type="ECO:0000256" key="1">
    <source>
        <dbReference type="SAM" id="MobiDB-lite"/>
    </source>
</evidence>
<dbReference type="EMBL" id="BAAANN010000019">
    <property type="protein sequence ID" value="GAA1969215.1"/>
    <property type="molecule type" value="Genomic_DNA"/>
</dbReference>
<dbReference type="RefSeq" id="WP_344422927.1">
    <property type="nucleotide sequence ID" value="NZ_BAAANN010000019.1"/>
</dbReference>
<feature type="compositionally biased region" description="Low complexity" evidence="1">
    <location>
        <begin position="138"/>
        <end position="152"/>
    </location>
</feature>
<keyword evidence="3" id="KW-0732">Signal</keyword>
<accession>A0ABP5CVK4</accession>
<feature type="chain" id="PRO_5045753098" evidence="3">
    <location>
        <begin position="33"/>
        <end position="289"/>
    </location>
</feature>
<evidence type="ECO:0000313" key="4">
    <source>
        <dbReference type="EMBL" id="GAA1969215.1"/>
    </source>
</evidence>
<evidence type="ECO:0000313" key="5">
    <source>
        <dbReference type="Proteomes" id="UP001501116"/>
    </source>
</evidence>
<feature type="signal peptide" evidence="3">
    <location>
        <begin position="1"/>
        <end position="32"/>
    </location>
</feature>
<protein>
    <submittedName>
        <fullName evidence="4">Uncharacterized protein</fullName>
    </submittedName>
</protein>
<organism evidence="4 5">
    <name type="scientific">Amycolatopsis minnesotensis</name>
    <dbReference type="NCBI Taxonomy" id="337894"/>
    <lineage>
        <taxon>Bacteria</taxon>
        <taxon>Bacillati</taxon>
        <taxon>Actinomycetota</taxon>
        <taxon>Actinomycetes</taxon>
        <taxon>Pseudonocardiales</taxon>
        <taxon>Pseudonocardiaceae</taxon>
        <taxon>Amycolatopsis</taxon>
    </lineage>
</organism>
<keyword evidence="2" id="KW-1133">Transmembrane helix</keyword>
<dbReference type="Proteomes" id="UP001501116">
    <property type="component" value="Unassembled WGS sequence"/>
</dbReference>
<evidence type="ECO:0000256" key="2">
    <source>
        <dbReference type="SAM" id="Phobius"/>
    </source>
</evidence>
<feature type="transmembrane region" description="Helical" evidence="2">
    <location>
        <begin position="260"/>
        <end position="283"/>
    </location>
</feature>
<name>A0ABP5CVK4_9PSEU</name>
<proteinExistence type="predicted"/>
<feature type="region of interest" description="Disordered" evidence="1">
    <location>
        <begin position="232"/>
        <end position="251"/>
    </location>
</feature>
<keyword evidence="2" id="KW-0812">Transmembrane</keyword>
<feature type="region of interest" description="Disordered" evidence="1">
    <location>
        <begin position="113"/>
        <end position="167"/>
    </location>
</feature>
<comment type="caution">
    <text evidence="4">The sequence shown here is derived from an EMBL/GenBank/DDBJ whole genome shotgun (WGS) entry which is preliminary data.</text>
</comment>
<reference evidence="5" key="1">
    <citation type="journal article" date="2019" name="Int. J. Syst. Evol. Microbiol.">
        <title>The Global Catalogue of Microorganisms (GCM) 10K type strain sequencing project: providing services to taxonomists for standard genome sequencing and annotation.</title>
        <authorList>
            <consortium name="The Broad Institute Genomics Platform"/>
            <consortium name="The Broad Institute Genome Sequencing Center for Infectious Disease"/>
            <person name="Wu L."/>
            <person name="Ma J."/>
        </authorList>
    </citation>
    <scope>NUCLEOTIDE SEQUENCE [LARGE SCALE GENOMIC DNA]</scope>
    <source>
        <strain evidence="5">JCM 14545</strain>
    </source>
</reference>
<gene>
    <name evidence="4" type="ORF">GCM10009754_48110</name>
</gene>